<organism evidence="1 2">
    <name type="scientific">Paragemmobacter kunshanensis</name>
    <dbReference type="NCBI Taxonomy" id="2583234"/>
    <lineage>
        <taxon>Bacteria</taxon>
        <taxon>Pseudomonadati</taxon>
        <taxon>Pseudomonadota</taxon>
        <taxon>Alphaproteobacteria</taxon>
        <taxon>Rhodobacterales</taxon>
        <taxon>Paracoccaceae</taxon>
        <taxon>Paragemmobacter</taxon>
    </lineage>
</organism>
<dbReference type="InterPro" id="IPR031723">
    <property type="entry name" value="DMSP_lyase"/>
</dbReference>
<sequence>MDSVTLAGALHAAYVAAGAEDAVAGWPEARVTRAVTPGMLPVCGVLEAAARGAPAPFAGLVAGLRDGAAGLCWGQTYGMADFGADFLRSYGWTEVIGLRGPIASEVVAVGILLLGPGIDYPPHAHAAAEVYLPLSGRALWMRGEGPYAPVAPGQVIRHDPWMAHGMRTGDEPLVAAYVWRAGDLAAKSRILPTPPRT</sequence>
<keyword evidence="2" id="KW-1185">Reference proteome</keyword>
<dbReference type="Gene3D" id="2.60.120.10">
    <property type="entry name" value="Jelly Rolls"/>
    <property type="match status" value="1"/>
</dbReference>
<dbReference type="Proteomes" id="UP000474758">
    <property type="component" value="Unassembled WGS sequence"/>
</dbReference>
<dbReference type="GO" id="GO:0047869">
    <property type="term" value="F:dimethylpropiothetin dethiomethylase activity"/>
    <property type="evidence" value="ECO:0007669"/>
    <property type="project" value="InterPro"/>
</dbReference>
<dbReference type="RefSeq" id="WP_165049003.1">
    <property type="nucleotide sequence ID" value="NZ_JAALFE010000007.1"/>
</dbReference>
<accession>A0A6M1TLU9</accession>
<dbReference type="SUPFAM" id="SSF51182">
    <property type="entry name" value="RmlC-like cupins"/>
    <property type="match status" value="1"/>
</dbReference>
<gene>
    <name evidence="1" type="ORF">G5V65_08615</name>
</gene>
<dbReference type="Pfam" id="PF16867">
    <property type="entry name" value="DMSP_lyase"/>
    <property type="match status" value="1"/>
</dbReference>
<evidence type="ECO:0000313" key="1">
    <source>
        <dbReference type="EMBL" id="NGQ90959.1"/>
    </source>
</evidence>
<protein>
    <submittedName>
        <fullName evidence="1">Transcriptional regulator</fullName>
    </submittedName>
</protein>
<reference evidence="1 2" key="1">
    <citation type="submission" date="2020-02" db="EMBL/GenBank/DDBJ databases">
        <title>Rhodobacter translucens sp. nov., a novel bacterium isolated from activated sludge.</title>
        <authorList>
            <person name="Liu J."/>
        </authorList>
    </citation>
    <scope>NUCLEOTIDE SEQUENCE [LARGE SCALE GENOMIC DNA]</scope>
    <source>
        <strain evidence="1 2">HX-7-19</strain>
    </source>
</reference>
<evidence type="ECO:0000313" key="2">
    <source>
        <dbReference type="Proteomes" id="UP000474758"/>
    </source>
</evidence>
<name>A0A6M1TLU9_9RHOB</name>
<dbReference type="InterPro" id="IPR011051">
    <property type="entry name" value="RmlC_Cupin_sf"/>
</dbReference>
<dbReference type="AlphaFoldDB" id="A0A6M1TLU9"/>
<dbReference type="EMBL" id="JAALFE010000007">
    <property type="protein sequence ID" value="NGQ90959.1"/>
    <property type="molecule type" value="Genomic_DNA"/>
</dbReference>
<proteinExistence type="predicted"/>
<dbReference type="InterPro" id="IPR014710">
    <property type="entry name" value="RmlC-like_jellyroll"/>
</dbReference>
<comment type="caution">
    <text evidence="1">The sequence shown here is derived from an EMBL/GenBank/DDBJ whole genome shotgun (WGS) entry which is preliminary data.</text>
</comment>